<evidence type="ECO:0000256" key="3">
    <source>
        <dbReference type="ARBA" id="ARBA00022603"/>
    </source>
</evidence>
<dbReference type="OrthoDB" id="9809084at2"/>
<protein>
    <recommendedName>
        <fullName evidence="6">Ribosomal RNA small subunit methyltransferase I</fullName>
        <ecNumber evidence="6">2.1.1.198</ecNumber>
    </recommendedName>
    <alternativeName>
        <fullName evidence="6">16S rRNA 2'-O-ribose C1402 methyltransferase</fullName>
    </alternativeName>
    <alternativeName>
        <fullName evidence="6">rRNA (cytidine-2'-O-)-methyltransferase RsmI</fullName>
    </alternativeName>
</protein>
<name>A0A191ZF78_9GAMM</name>
<dbReference type="STRING" id="1860122.A9404_03210"/>
<comment type="subcellular location">
    <subcellularLocation>
        <location evidence="6">Cytoplasm</location>
    </subcellularLocation>
</comment>
<reference evidence="8 9" key="1">
    <citation type="submission" date="2016-06" db="EMBL/GenBank/DDBJ databases">
        <title>Insight into the functional genes involving in sulfur oxidation in Pearl River water.</title>
        <authorList>
            <person name="Luo J."/>
            <person name="Tan X."/>
            <person name="Lin W."/>
        </authorList>
    </citation>
    <scope>NUCLEOTIDE SEQUENCE [LARGE SCALE GENOMIC DNA]</scope>
    <source>
        <strain evidence="8 9">LS2</strain>
    </source>
</reference>
<dbReference type="AlphaFoldDB" id="A0A191ZF78"/>
<dbReference type="SUPFAM" id="SSF53790">
    <property type="entry name" value="Tetrapyrrole methylase"/>
    <property type="match status" value="1"/>
</dbReference>
<dbReference type="Proteomes" id="UP000078596">
    <property type="component" value="Chromosome"/>
</dbReference>
<dbReference type="PANTHER" id="PTHR46111:SF1">
    <property type="entry name" value="RIBOSOMAL RNA SMALL SUBUNIT METHYLTRANSFERASE I"/>
    <property type="match status" value="1"/>
</dbReference>
<dbReference type="Gene3D" id="3.40.1010.10">
    <property type="entry name" value="Cobalt-precorrin-4 Transmethylase, Domain 1"/>
    <property type="match status" value="1"/>
</dbReference>
<evidence type="ECO:0000256" key="6">
    <source>
        <dbReference type="HAMAP-Rule" id="MF_01877"/>
    </source>
</evidence>
<dbReference type="NCBIfam" id="TIGR00096">
    <property type="entry name" value="16S rRNA (cytidine(1402)-2'-O)-methyltransferase"/>
    <property type="match status" value="1"/>
</dbReference>
<evidence type="ECO:0000313" key="9">
    <source>
        <dbReference type="Proteomes" id="UP000078596"/>
    </source>
</evidence>
<keyword evidence="4 6" id="KW-0808">Transferase</keyword>
<evidence type="ECO:0000256" key="1">
    <source>
        <dbReference type="ARBA" id="ARBA00022490"/>
    </source>
</evidence>
<dbReference type="CDD" id="cd11648">
    <property type="entry name" value="RsmI"/>
    <property type="match status" value="1"/>
</dbReference>
<evidence type="ECO:0000256" key="4">
    <source>
        <dbReference type="ARBA" id="ARBA00022679"/>
    </source>
</evidence>
<keyword evidence="9" id="KW-1185">Reference proteome</keyword>
<dbReference type="GO" id="GO:0005737">
    <property type="term" value="C:cytoplasm"/>
    <property type="evidence" value="ECO:0007669"/>
    <property type="project" value="UniProtKB-SubCell"/>
</dbReference>
<dbReference type="KEGG" id="haz:A9404_03210"/>
<keyword evidence="3 6" id="KW-0489">Methyltransferase</keyword>
<keyword evidence="5 6" id="KW-0949">S-adenosyl-L-methionine</keyword>
<dbReference type="EMBL" id="CP016027">
    <property type="protein sequence ID" value="ANJ66517.1"/>
    <property type="molecule type" value="Genomic_DNA"/>
</dbReference>
<dbReference type="PROSITE" id="PS01296">
    <property type="entry name" value="RSMI"/>
    <property type="match status" value="1"/>
</dbReference>
<dbReference type="HAMAP" id="MF_01877">
    <property type="entry name" value="16SrRNA_methyltr_I"/>
    <property type="match status" value="1"/>
</dbReference>
<evidence type="ECO:0000256" key="2">
    <source>
        <dbReference type="ARBA" id="ARBA00022552"/>
    </source>
</evidence>
<dbReference type="EC" id="2.1.1.198" evidence="6"/>
<sequence>MWDVPVHKESGRWVEPGVVYLVATPIGNLADMTERAIAVLKTVDAIACEDTRHARKLLDHFGIRNRVFSLHEHNEAARAAEIGARLAAGESIALISDAGTPAISDPGGLLVRALKAQGHRVSPIPGACAAIAALSAAGLDSTHFWFEGFLPAKSRAREARLQYLHGQPSTLVFYEAPHRIQATVESLCSVLGGAREAVLARELTKRFESLDSGTLDELRAALAEGRVPARGEFVVLVAGASDNETDAEETVPVDQLIEALLAEQAAPSMIARVVASLTSRKRNAVYESLMSRVRGEQD</sequence>
<accession>A0A191ZF78</accession>
<dbReference type="InterPro" id="IPR018063">
    <property type="entry name" value="SAM_MeTrfase_RsmI_CS"/>
</dbReference>
<dbReference type="Pfam" id="PF00590">
    <property type="entry name" value="TP_methylase"/>
    <property type="match status" value="1"/>
</dbReference>
<evidence type="ECO:0000256" key="5">
    <source>
        <dbReference type="ARBA" id="ARBA00022691"/>
    </source>
</evidence>
<dbReference type="PANTHER" id="PTHR46111">
    <property type="entry name" value="RIBOSOMAL RNA SMALL SUBUNIT METHYLTRANSFERASE I"/>
    <property type="match status" value="1"/>
</dbReference>
<keyword evidence="2 6" id="KW-0698">rRNA processing</keyword>
<dbReference type="Gene3D" id="3.30.950.10">
    <property type="entry name" value="Methyltransferase, Cobalt-precorrin-4 Transmethylase, Domain 2"/>
    <property type="match status" value="1"/>
</dbReference>
<dbReference type="InterPro" id="IPR000878">
    <property type="entry name" value="4pyrrol_Mease"/>
</dbReference>
<dbReference type="PIRSF" id="PIRSF005917">
    <property type="entry name" value="MTase_YraL"/>
    <property type="match status" value="1"/>
</dbReference>
<comment type="similarity">
    <text evidence="6">Belongs to the methyltransferase superfamily. RsmI family.</text>
</comment>
<evidence type="ECO:0000313" key="8">
    <source>
        <dbReference type="EMBL" id="ANJ66517.1"/>
    </source>
</evidence>
<dbReference type="FunFam" id="3.40.1010.10:FF:000007">
    <property type="entry name" value="Ribosomal RNA small subunit methyltransferase I"/>
    <property type="match status" value="1"/>
</dbReference>
<dbReference type="InterPro" id="IPR014776">
    <property type="entry name" value="4pyrrole_Mease_sub2"/>
</dbReference>
<keyword evidence="1 6" id="KW-0963">Cytoplasm</keyword>
<gene>
    <name evidence="6" type="primary">rsmI</name>
    <name evidence="8" type="ORF">A9404_03210</name>
</gene>
<dbReference type="InterPro" id="IPR035996">
    <property type="entry name" value="4pyrrol_Methylase_sf"/>
</dbReference>
<proteinExistence type="inferred from homology"/>
<comment type="catalytic activity">
    <reaction evidence="6">
        <text>cytidine(1402) in 16S rRNA + S-adenosyl-L-methionine = 2'-O-methylcytidine(1402) in 16S rRNA + S-adenosyl-L-homocysteine + H(+)</text>
        <dbReference type="Rhea" id="RHEA:42924"/>
        <dbReference type="Rhea" id="RHEA-COMP:10285"/>
        <dbReference type="Rhea" id="RHEA-COMP:10286"/>
        <dbReference type="ChEBI" id="CHEBI:15378"/>
        <dbReference type="ChEBI" id="CHEBI:57856"/>
        <dbReference type="ChEBI" id="CHEBI:59789"/>
        <dbReference type="ChEBI" id="CHEBI:74495"/>
        <dbReference type="ChEBI" id="CHEBI:82748"/>
        <dbReference type="EC" id="2.1.1.198"/>
    </reaction>
</comment>
<dbReference type="InterPro" id="IPR014777">
    <property type="entry name" value="4pyrrole_Mease_sub1"/>
</dbReference>
<dbReference type="FunFam" id="3.30.950.10:FF:000002">
    <property type="entry name" value="Ribosomal RNA small subunit methyltransferase I"/>
    <property type="match status" value="1"/>
</dbReference>
<dbReference type="InterPro" id="IPR008189">
    <property type="entry name" value="rRNA_ssu_MeTfrase_I"/>
</dbReference>
<feature type="domain" description="Tetrapyrrole methylase" evidence="7">
    <location>
        <begin position="19"/>
        <end position="218"/>
    </location>
</feature>
<comment type="function">
    <text evidence="6">Catalyzes the 2'-O-methylation of the ribose of cytidine 1402 (C1402) in 16S rRNA.</text>
</comment>
<organism evidence="8 9">
    <name type="scientific">Halothiobacillus diazotrophicus</name>
    <dbReference type="NCBI Taxonomy" id="1860122"/>
    <lineage>
        <taxon>Bacteria</taxon>
        <taxon>Pseudomonadati</taxon>
        <taxon>Pseudomonadota</taxon>
        <taxon>Gammaproteobacteria</taxon>
        <taxon>Chromatiales</taxon>
        <taxon>Halothiobacillaceae</taxon>
        <taxon>Halothiobacillus</taxon>
    </lineage>
</organism>
<evidence type="ECO:0000259" key="7">
    <source>
        <dbReference type="Pfam" id="PF00590"/>
    </source>
</evidence>
<dbReference type="GO" id="GO:0070677">
    <property type="term" value="F:rRNA (cytosine-2'-O-)-methyltransferase activity"/>
    <property type="evidence" value="ECO:0007669"/>
    <property type="project" value="UniProtKB-UniRule"/>
</dbReference>